<evidence type="ECO:0000313" key="16">
    <source>
        <dbReference type="Proteomes" id="UP000031443"/>
    </source>
</evidence>
<dbReference type="FunFam" id="2.10.25.10:FF:000079">
    <property type="entry name" value="Attractin like 1"/>
    <property type="match status" value="1"/>
</dbReference>
<dbReference type="SUPFAM" id="SSF50965">
    <property type="entry name" value="Galactose oxidase, central domain"/>
    <property type="match status" value="1"/>
</dbReference>
<keyword evidence="4" id="KW-0812">Transmembrane</keyword>
<reference evidence="16" key="1">
    <citation type="journal article" date="2013" name="Nat. Genet.">
        <title>The draft genomes of soft-shell turtle and green sea turtle yield insights into the development and evolution of the turtle-specific body plan.</title>
        <authorList>
            <person name="Wang Z."/>
            <person name="Pascual-Anaya J."/>
            <person name="Zadissa A."/>
            <person name="Li W."/>
            <person name="Niimura Y."/>
            <person name="Huang Z."/>
            <person name="Li C."/>
            <person name="White S."/>
            <person name="Xiong Z."/>
            <person name="Fang D."/>
            <person name="Wang B."/>
            <person name="Ming Y."/>
            <person name="Chen Y."/>
            <person name="Zheng Y."/>
            <person name="Kuraku S."/>
            <person name="Pignatelli M."/>
            <person name="Herrero J."/>
            <person name="Beal K."/>
            <person name="Nozawa M."/>
            <person name="Li Q."/>
            <person name="Wang J."/>
            <person name="Zhang H."/>
            <person name="Yu L."/>
            <person name="Shigenobu S."/>
            <person name="Wang J."/>
            <person name="Liu J."/>
            <person name="Flicek P."/>
            <person name="Searle S."/>
            <person name="Wang J."/>
            <person name="Kuratani S."/>
            <person name="Yin Y."/>
            <person name="Aken B."/>
            <person name="Zhang G."/>
            <person name="Irie N."/>
        </authorList>
    </citation>
    <scope>NUCLEOTIDE SEQUENCE [LARGE SCALE GENOMIC DNA]</scope>
</reference>
<evidence type="ECO:0000256" key="1">
    <source>
        <dbReference type="ARBA" id="ARBA00004167"/>
    </source>
</evidence>
<dbReference type="AlphaFoldDB" id="M7BT49"/>
<keyword evidence="8" id="KW-0472">Membrane</keyword>
<dbReference type="InterPro" id="IPR015915">
    <property type="entry name" value="Kelch-typ_b-propeller"/>
</dbReference>
<dbReference type="InterPro" id="IPR056737">
    <property type="entry name" value="Beta-prop_ATRN-MKLN-like"/>
</dbReference>
<evidence type="ECO:0000256" key="9">
    <source>
        <dbReference type="ARBA" id="ARBA00023157"/>
    </source>
</evidence>
<keyword evidence="10" id="KW-0325">Glycoprotein</keyword>
<feature type="disulfide bond" evidence="12">
    <location>
        <begin position="528"/>
        <end position="542"/>
    </location>
</feature>
<dbReference type="SMART" id="SM00034">
    <property type="entry name" value="CLECT"/>
    <property type="match status" value="1"/>
</dbReference>
<keyword evidence="9 12" id="KW-1015">Disulfide bond</keyword>
<evidence type="ECO:0000256" key="5">
    <source>
        <dbReference type="ARBA" id="ARBA00022729"/>
    </source>
</evidence>
<evidence type="ECO:0000256" key="8">
    <source>
        <dbReference type="ARBA" id="ARBA00023136"/>
    </source>
</evidence>
<dbReference type="SUPFAM" id="SSF57196">
    <property type="entry name" value="EGF/Laminin"/>
    <property type="match status" value="1"/>
</dbReference>
<keyword evidence="16" id="KW-1185">Reference proteome</keyword>
<evidence type="ECO:0000259" key="13">
    <source>
        <dbReference type="PROSITE" id="PS50027"/>
    </source>
</evidence>
<dbReference type="PANTHER" id="PTHR46376:SF3">
    <property type="entry name" value="ATTRACTIN"/>
    <property type="match status" value="1"/>
</dbReference>
<dbReference type="PROSITE" id="PS01248">
    <property type="entry name" value="EGF_LAM_1"/>
    <property type="match status" value="1"/>
</dbReference>
<dbReference type="InterPro" id="IPR011043">
    <property type="entry name" value="Gal_Oxase/kelch_b-propeller"/>
</dbReference>
<keyword evidence="3" id="KW-0245">EGF-like domain</keyword>
<dbReference type="InterPro" id="IPR016187">
    <property type="entry name" value="CTDL_fold"/>
</dbReference>
<evidence type="ECO:0000256" key="2">
    <source>
        <dbReference type="ARBA" id="ARBA00022441"/>
    </source>
</evidence>
<dbReference type="Pfam" id="PF24981">
    <property type="entry name" value="Beta-prop_ATRN-LZTR1"/>
    <property type="match status" value="1"/>
</dbReference>
<dbReference type="GO" id="GO:0005794">
    <property type="term" value="C:Golgi apparatus"/>
    <property type="evidence" value="ECO:0007669"/>
    <property type="project" value="TreeGrafter"/>
</dbReference>
<accession>M7BT49</accession>
<evidence type="ECO:0000256" key="12">
    <source>
        <dbReference type="PROSITE-ProRule" id="PRU00460"/>
    </source>
</evidence>
<dbReference type="InterPro" id="IPR001304">
    <property type="entry name" value="C-type_lectin-like"/>
</dbReference>
<dbReference type="SMART" id="SM00180">
    <property type="entry name" value="EGF_Lam"/>
    <property type="match status" value="2"/>
</dbReference>
<dbReference type="PROSITE" id="PS50041">
    <property type="entry name" value="C_TYPE_LECTIN_2"/>
    <property type="match status" value="1"/>
</dbReference>
<evidence type="ECO:0000313" key="15">
    <source>
        <dbReference type="EMBL" id="EMP40369.1"/>
    </source>
</evidence>
<keyword evidence="5" id="KW-0732">Signal</keyword>
<keyword evidence="11 12" id="KW-0424">Laminin EGF-like domain</keyword>
<dbReference type="CDD" id="cd00055">
    <property type="entry name" value="EGF_Lam"/>
    <property type="match status" value="1"/>
</dbReference>
<keyword evidence="7" id="KW-1133">Transmembrane helix</keyword>
<dbReference type="InterPro" id="IPR002165">
    <property type="entry name" value="Plexin_repeat"/>
</dbReference>
<organism evidence="15 16">
    <name type="scientific">Chelonia mydas</name>
    <name type="common">Green sea-turtle</name>
    <name type="synonym">Chelonia agassizi</name>
    <dbReference type="NCBI Taxonomy" id="8469"/>
    <lineage>
        <taxon>Eukaryota</taxon>
        <taxon>Metazoa</taxon>
        <taxon>Chordata</taxon>
        <taxon>Craniata</taxon>
        <taxon>Vertebrata</taxon>
        <taxon>Euteleostomi</taxon>
        <taxon>Archelosauria</taxon>
        <taxon>Testudinata</taxon>
        <taxon>Testudines</taxon>
        <taxon>Cryptodira</taxon>
        <taxon>Durocryptodira</taxon>
        <taxon>Americhelydia</taxon>
        <taxon>Chelonioidea</taxon>
        <taxon>Cheloniidae</taxon>
        <taxon>Chelonia</taxon>
    </lineage>
</organism>
<feature type="disulfide bond" evidence="12">
    <location>
        <begin position="516"/>
        <end position="525"/>
    </location>
</feature>
<dbReference type="Proteomes" id="UP000031443">
    <property type="component" value="Unassembled WGS sequence"/>
</dbReference>
<dbReference type="PANTHER" id="PTHR46376">
    <property type="entry name" value="LEUCINE-ZIPPER-LIKE TRANSCRIPTIONAL REGULATOR 1"/>
    <property type="match status" value="1"/>
</dbReference>
<name>M7BT49_CHEMY</name>
<evidence type="ECO:0000256" key="4">
    <source>
        <dbReference type="ARBA" id="ARBA00022692"/>
    </source>
</evidence>
<dbReference type="FunFam" id="3.10.100.10:FF:000012">
    <property type="entry name" value="Attractin"/>
    <property type="match status" value="1"/>
</dbReference>
<dbReference type="InterPro" id="IPR016186">
    <property type="entry name" value="C-type_lectin-like/link_sf"/>
</dbReference>
<feature type="domain" description="C-type lectin" evidence="14">
    <location>
        <begin position="235"/>
        <end position="355"/>
    </location>
</feature>
<comment type="caution">
    <text evidence="12">Lacks conserved residue(s) required for the propagation of feature annotation.</text>
</comment>
<dbReference type="Gene3D" id="2.120.10.80">
    <property type="entry name" value="Kelch-type beta propeller"/>
    <property type="match status" value="1"/>
</dbReference>
<dbReference type="InterPro" id="IPR016201">
    <property type="entry name" value="PSI"/>
</dbReference>
<evidence type="ECO:0000256" key="6">
    <source>
        <dbReference type="ARBA" id="ARBA00022737"/>
    </source>
</evidence>
<dbReference type="InterPro" id="IPR056863">
    <property type="entry name" value="LMN_ATRN_NET-like_EGF"/>
</dbReference>
<comment type="subcellular location">
    <subcellularLocation>
        <location evidence="1">Membrane</location>
        <topology evidence="1">Single-pass membrane protein</topology>
    </subcellularLocation>
</comment>
<dbReference type="InterPro" id="IPR051568">
    <property type="entry name" value="LZTR1/Attractin"/>
</dbReference>
<dbReference type="SMART" id="SM00423">
    <property type="entry name" value="PSI"/>
    <property type="match status" value="4"/>
</dbReference>
<protein>
    <submittedName>
        <fullName evidence="15">Attractin</fullName>
    </submittedName>
</protein>
<evidence type="ECO:0000259" key="14">
    <source>
        <dbReference type="PROSITE" id="PS50041"/>
    </source>
</evidence>
<evidence type="ECO:0000256" key="10">
    <source>
        <dbReference type="ARBA" id="ARBA00023180"/>
    </source>
</evidence>
<keyword evidence="2" id="KW-0880">Kelch repeat</keyword>
<evidence type="ECO:0000256" key="3">
    <source>
        <dbReference type="ARBA" id="ARBA00022536"/>
    </source>
</evidence>
<dbReference type="PROSITE" id="PS50027">
    <property type="entry name" value="EGF_LAM_2"/>
    <property type="match status" value="1"/>
</dbReference>
<dbReference type="GO" id="GO:0016020">
    <property type="term" value="C:membrane"/>
    <property type="evidence" value="ECO:0007669"/>
    <property type="project" value="UniProtKB-SubCell"/>
</dbReference>
<dbReference type="Pfam" id="PF24973">
    <property type="entry name" value="EGF_LMN_ATRN"/>
    <property type="match status" value="1"/>
</dbReference>
<dbReference type="InterPro" id="IPR056732">
    <property type="entry name" value="GBD_ATRN"/>
</dbReference>
<dbReference type="EMBL" id="KB513064">
    <property type="protein sequence ID" value="EMP40369.1"/>
    <property type="molecule type" value="Genomic_DNA"/>
</dbReference>
<proteinExistence type="predicted"/>
<dbReference type="Gene3D" id="2.10.25.10">
    <property type="entry name" value="Laminin"/>
    <property type="match status" value="1"/>
</dbReference>
<keyword evidence="6" id="KW-0677">Repeat</keyword>
<dbReference type="SUPFAM" id="SSF56436">
    <property type="entry name" value="C-type lectin-like"/>
    <property type="match status" value="1"/>
</dbReference>
<evidence type="ECO:0000256" key="7">
    <source>
        <dbReference type="ARBA" id="ARBA00022989"/>
    </source>
</evidence>
<sequence>MIPSTGSCQYYIVTITMAELKKAKEKSTNTWNILQTSGALVQGGYGHSSVYDPNTKSIYIHGGYKAFSANKYRLADDLYKYEVDTRMWTILKDSRFFRYLHTAVIMSGTMLVFGGNTHNDTSMSHGAKCFSSDFMAYDIDHEKCNQITDCYSCTANTNNCQWCTDQCILKHNNCTDDQVPLTEYDKCPKDNPAYYCNKKTSCKSCAMDQNCQWEPRNQECIALPENICGANWHLVGNSCLKITSTKESYDNAKLACRTHNALLASLTTQKKVEFVLKELQRMQSSPKTLTPWVGLRKINVSYWCWEDMSPFTNTLLQWLPGEPSDAGFCGYLAEPYQQGLKAATCINQVNGSVCERPANHSAKQCRTPCALRTACGECTSGSSECMWCSNMKQCVDSNAYVASFPYGQCMEWYTMSSCPPANCSGYCTCSHCLEQPGCGWCTDPSNTGKGKCMEGSYRGPVKMPSPPTTGKYYLEPILNVSMCPAENKYNWSFIQCPACQCNGHSKCVNESICEKCENLTTGKHCETCISGYYGDPTNGGTCQSCKCNGHASICNTNTGKCFCTTKGIKGDECQLCEVENRYQGNPLKGTCYYTLLIDYQFTFSLSQEDDRYYTAINFVATPEEQNRDLDMFINASKNFNLNITWSTSFAAGTQAGEEIPVVSRSNIKEYKDSFSNEKFDFRSNPNITFFVYVSNFTWPIKIQALLLSPADLELYLGKSAAPEAKKLGF</sequence>
<dbReference type="STRING" id="8469.M7BT49"/>
<dbReference type="Gene3D" id="3.10.100.10">
    <property type="entry name" value="Mannose-Binding Protein A, subunit A"/>
    <property type="match status" value="1"/>
</dbReference>
<dbReference type="InterPro" id="IPR002049">
    <property type="entry name" value="LE_dom"/>
</dbReference>
<dbReference type="Pfam" id="PF01437">
    <property type="entry name" value="PSI"/>
    <property type="match status" value="2"/>
</dbReference>
<gene>
    <name evidence="15" type="ORF">UY3_02365</name>
</gene>
<feature type="domain" description="Laminin EGF-like" evidence="13">
    <location>
        <begin position="499"/>
        <end position="544"/>
    </location>
</feature>
<dbReference type="Pfam" id="PF00059">
    <property type="entry name" value="Lectin_C"/>
    <property type="match status" value="1"/>
</dbReference>
<dbReference type="Pfam" id="PF24972">
    <property type="entry name" value="GBD_ATRN"/>
    <property type="match status" value="1"/>
</dbReference>
<evidence type="ECO:0000256" key="11">
    <source>
        <dbReference type="ARBA" id="ARBA00023292"/>
    </source>
</evidence>